<dbReference type="GO" id="GO:0003964">
    <property type="term" value="F:RNA-directed DNA polymerase activity"/>
    <property type="evidence" value="ECO:0007669"/>
    <property type="project" value="UniProtKB-KW"/>
</dbReference>
<dbReference type="InterPro" id="IPR025558">
    <property type="entry name" value="DUF4283"/>
</dbReference>
<feature type="region of interest" description="Disordered" evidence="1">
    <location>
        <begin position="1"/>
        <end position="65"/>
    </location>
</feature>
<protein>
    <submittedName>
        <fullName evidence="3">Reverse transcriptase domain</fullName>
    </submittedName>
</protein>
<dbReference type="PROSITE" id="PS50878">
    <property type="entry name" value="RT_POL"/>
    <property type="match status" value="1"/>
</dbReference>
<feature type="compositionally biased region" description="Basic and acidic residues" evidence="1">
    <location>
        <begin position="541"/>
        <end position="555"/>
    </location>
</feature>
<dbReference type="Pfam" id="PF14111">
    <property type="entry name" value="DUF4283"/>
    <property type="match status" value="1"/>
</dbReference>
<accession>A0A8T1YBL0</accession>
<comment type="caution">
    <text evidence="3">The sequence shown here is derived from an EMBL/GenBank/DDBJ whole genome shotgun (WGS) entry which is preliminary data.</text>
</comment>
<feature type="compositionally biased region" description="Basic and acidic residues" evidence="1">
    <location>
        <begin position="345"/>
        <end position="362"/>
    </location>
</feature>
<evidence type="ECO:0000256" key="1">
    <source>
        <dbReference type="SAM" id="MobiDB-lite"/>
    </source>
</evidence>
<name>A0A8T1YBL0_9BRAS</name>
<dbReference type="CDD" id="cd01650">
    <property type="entry name" value="RT_nLTR_like"/>
    <property type="match status" value="1"/>
</dbReference>
<proteinExistence type="predicted"/>
<feature type="region of interest" description="Disordered" evidence="1">
    <location>
        <begin position="494"/>
        <end position="569"/>
    </location>
</feature>
<dbReference type="PANTHER" id="PTHR33116">
    <property type="entry name" value="REVERSE TRANSCRIPTASE ZINC-BINDING DOMAIN-CONTAINING PROTEIN-RELATED-RELATED"/>
    <property type="match status" value="1"/>
</dbReference>
<organism evidence="3 4">
    <name type="scientific">Arabidopsis thaliana x Arabidopsis arenosa</name>
    <dbReference type="NCBI Taxonomy" id="1240361"/>
    <lineage>
        <taxon>Eukaryota</taxon>
        <taxon>Viridiplantae</taxon>
        <taxon>Streptophyta</taxon>
        <taxon>Embryophyta</taxon>
        <taxon>Tracheophyta</taxon>
        <taxon>Spermatophyta</taxon>
        <taxon>Magnoliopsida</taxon>
        <taxon>eudicotyledons</taxon>
        <taxon>Gunneridae</taxon>
        <taxon>Pentapetalae</taxon>
        <taxon>rosids</taxon>
        <taxon>malvids</taxon>
        <taxon>Brassicales</taxon>
        <taxon>Brassicaceae</taxon>
        <taxon>Camelineae</taxon>
        <taxon>Arabidopsis</taxon>
    </lineage>
</organism>
<keyword evidence="4" id="KW-1185">Reference proteome</keyword>
<keyword evidence="3" id="KW-0695">RNA-directed DNA polymerase</keyword>
<evidence type="ECO:0000313" key="4">
    <source>
        <dbReference type="Proteomes" id="UP000694240"/>
    </source>
</evidence>
<evidence type="ECO:0000259" key="2">
    <source>
        <dbReference type="PROSITE" id="PS50878"/>
    </source>
</evidence>
<keyword evidence="3" id="KW-0808">Transferase</keyword>
<dbReference type="PANTHER" id="PTHR33116:SF86">
    <property type="entry name" value="REVERSE TRANSCRIPTASE DOMAIN-CONTAINING PROTEIN"/>
    <property type="match status" value="1"/>
</dbReference>
<dbReference type="Pfam" id="PF14392">
    <property type="entry name" value="zf-CCHC_4"/>
    <property type="match status" value="1"/>
</dbReference>
<dbReference type="InterPro" id="IPR005135">
    <property type="entry name" value="Endo/exonuclease/phosphatase"/>
</dbReference>
<feature type="region of interest" description="Disordered" evidence="1">
    <location>
        <begin position="256"/>
        <end position="415"/>
    </location>
</feature>
<feature type="domain" description="Reverse transcriptase" evidence="2">
    <location>
        <begin position="1032"/>
        <end position="1314"/>
    </location>
</feature>
<evidence type="ECO:0000313" key="3">
    <source>
        <dbReference type="EMBL" id="KAG7543233.1"/>
    </source>
</evidence>
<dbReference type="Pfam" id="PF00078">
    <property type="entry name" value="RVT_1"/>
    <property type="match status" value="1"/>
</dbReference>
<gene>
    <name evidence="3" type="ORF">ISN45_Aa07g031570</name>
</gene>
<dbReference type="InterPro" id="IPR000477">
    <property type="entry name" value="RT_dom"/>
</dbReference>
<keyword evidence="3" id="KW-0548">Nucleotidyltransferase</keyword>
<reference evidence="3 4" key="1">
    <citation type="submission" date="2020-12" db="EMBL/GenBank/DDBJ databases">
        <title>Concerted genomic and epigenomic changes stabilize Arabidopsis allopolyploids.</title>
        <authorList>
            <person name="Chen Z."/>
        </authorList>
    </citation>
    <scope>NUCLEOTIDE SEQUENCE [LARGE SCALE GENOMIC DNA]</scope>
    <source>
        <strain evidence="3">Allo738</strain>
        <tissue evidence="3">Leaf</tissue>
    </source>
</reference>
<dbReference type="InterPro" id="IPR025836">
    <property type="entry name" value="Zn_knuckle_CX2CX4HX4C"/>
</dbReference>
<dbReference type="EMBL" id="JAEFBK010000012">
    <property type="protein sequence ID" value="KAG7543233.1"/>
    <property type="molecule type" value="Genomic_DNA"/>
</dbReference>
<dbReference type="Proteomes" id="UP000694240">
    <property type="component" value="Chromosome 12"/>
</dbReference>
<feature type="compositionally biased region" description="Basic and acidic residues" evidence="1">
    <location>
        <begin position="372"/>
        <end position="385"/>
    </location>
</feature>
<dbReference type="Pfam" id="PF03372">
    <property type="entry name" value="Exo_endo_phos"/>
    <property type="match status" value="1"/>
</dbReference>
<feature type="compositionally biased region" description="Polar residues" evidence="1">
    <location>
        <begin position="271"/>
        <end position="285"/>
    </location>
</feature>
<sequence>MSSRIPYAAKGKGLAHQSSESPRYYHRNSPHSNLGKVKPYHSQDRERTSATDFSSPPPKRIRAPDLDTSDLIKENELTLMGRLTNPTAQRLWSLIPYLSNRWNLRGKATGSDLGNGCFQFIFEFEEDLTKVLDNRPYHFDQWMVILQKWEPVISPTFPSQIPFWIEPQGLPKHFWKQEMLYKIGEELGTVLDHDISTMAAKIKVQINGLEPLTKKTVVEFPGGSEALITLEYKNLKKHCHHCLRLTHEISECPGVTTKKDGANQTLPPPSSKVTNTPRHSPISNQKHSRDLPRENFSTHSGYSLLRGDQTSNKRKYGDRDAYHNTSEVSRSVGHRSYSTRRSPPHTRDLTKNDSLRSYDKYRYNSHKPNLQWRERLTPRAEEWHGSSETSRTRRPPLERGSNAGESALSPPRVPTTEDIMGELREVTVQYTSCADPTESLARKQRVLQGESRGLMAETAAQILASSSLPIPSNIQQLEEPPLSPDAPIHPAELSLKEKLPLKKKRGRPPLIKPVNKSPLKLPGAKSSKRNLEIIHNSPKRKSNEEELAPTREENQAHPQRKPAKQRLSLPRDEAVRRLLEMNKIISPDIIFLMETKNDDEFTLKKLQGLQFPSCKLISPLSRGGGGLALLWNQMVELEVLEESPNFIDAFIKAEGRSFHATFVYGEPERTKRKEIWSKISRIGQSRSGPWWLTSDFNDIVDSSEKQGGAIRPEGSFVDLRTLMSECDLFDLRHTGNFLSWRGKRYEHLVFCRLDRSMSNSCWAEEYPSGRSDYLNFEGSDHRPLVTYFDLQKKKKKGIFRYDRRYRNNKEVTKLVIDSWRCHVYEEVDIKISRCRSAILAWSKEKQLNSQKRIVHCRNKLEAAMICPESSTELITNLNEELGKAYKEEEEFWKQRSRQLWLTLGDKNTGYFHAITKGRKAINKFSVIENEAGDQFFEEGKILGVILDYYNQLFTKQDLNGEDRLATVQEALIPCISTETNSALISIPSAAEIKEACFSIHADKAPGPDGFSASFFQTNWNTVSSQIILEIQSFFISGSLPCNINSTHVRLIPKIRSPQKMSDYRPIALCSVYYKIIAKLLTKRLQPILTSLISENQSAFVPQRAISDNVLITHEVLLYLHTSGAKKRCYMAVKTDMSKAYDRIEWDFVQMVLERLGFHQVWVNWIMQCITSVSYSYLLNGSAQGMVKPQRGLRQGDPLSPYIFILCSEVLSGLCKKAQTEGQLTGIKVGKNSPRLNHLLFADDTMFFCKSEAEECKALMKILQRYESASGQKINPQKSAVTFSSKTPREVKDRVKLQLGIEKEGGQGKYLGLPELFGKKKKDLFSMIVDRIRQKACSWSSKFLSSAGKVIMLKSVLAAMPAYTMSCFKLPNSLYKRIQSALTRFWWDASMEKKKMCWVSWKKLTKAKGEGGLGFRDLQGFNDALLAKLSWRILTKPDCLLAKTLLGKYCHSSPFLDCKVPTATSHGWRGICIGRDLLKTQLGRVVGNGKTTRLWHDQY</sequence>